<dbReference type="RefSeq" id="WP_260993869.1">
    <property type="nucleotide sequence ID" value="NZ_JAODWD010000003.1"/>
</dbReference>
<proteinExistence type="predicted"/>
<accession>A0ABT2MC61</accession>
<keyword evidence="2" id="KW-1185">Reference proteome</keyword>
<name>A0ABT2MC61_9MYCO</name>
<protein>
    <submittedName>
        <fullName evidence="1">DUF5946 family protein</fullName>
    </submittedName>
</protein>
<dbReference type="EMBL" id="JAODWD010000003">
    <property type="protein sequence ID" value="MCT7659855.1"/>
    <property type="molecule type" value="Genomic_DNA"/>
</dbReference>
<reference evidence="2" key="1">
    <citation type="submission" date="2023-07" db="EMBL/GenBank/DDBJ databases">
        <authorList>
            <person name="Deng Y."/>
            <person name="Zhang Y.-Q."/>
        </authorList>
    </citation>
    <scope>NUCLEOTIDE SEQUENCE [LARGE SCALE GENOMIC DNA]</scope>
    <source>
        <strain evidence="2">CPCC 205710</strain>
    </source>
</reference>
<comment type="caution">
    <text evidence="1">The sequence shown here is derived from an EMBL/GenBank/DDBJ whole genome shotgun (WGS) entry which is preliminary data.</text>
</comment>
<dbReference type="InterPro" id="IPR045990">
    <property type="entry name" value="DUF5946"/>
</dbReference>
<evidence type="ECO:0000313" key="1">
    <source>
        <dbReference type="EMBL" id="MCT7659855.1"/>
    </source>
</evidence>
<sequence>MNECPHCGVDDCEATFHECLVRDFTDPGFGIVHHLTVGAYMLQHNAYTDEMASHMADFVLEHLDRPPGETEKHRLRAWTDGAQRVTRRGVAPPLALTGGWPLTIADVDAQHAEAYCTTVRAWAQSVARIIANE</sequence>
<organism evidence="1 2">
    <name type="scientific">Mycobacterium deserti</name>
    <dbReference type="NCBI Taxonomy" id="2978347"/>
    <lineage>
        <taxon>Bacteria</taxon>
        <taxon>Bacillati</taxon>
        <taxon>Actinomycetota</taxon>
        <taxon>Actinomycetes</taxon>
        <taxon>Mycobacteriales</taxon>
        <taxon>Mycobacteriaceae</taxon>
        <taxon>Mycobacterium</taxon>
    </lineage>
</organism>
<dbReference type="Pfam" id="PF19371">
    <property type="entry name" value="DUF5946"/>
    <property type="match status" value="1"/>
</dbReference>
<evidence type="ECO:0000313" key="2">
    <source>
        <dbReference type="Proteomes" id="UP001206639"/>
    </source>
</evidence>
<dbReference type="Proteomes" id="UP001206639">
    <property type="component" value="Unassembled WGS sequence"/>
</dbReference>
<gene>
    <name evidence="1" type="ORF">N4S67_15655</name>
</gene>